<feature type="transmembrane region" description="Helical" evidence="1">
    <location>
        <begin position="274"/>
        <end position="294"/>
    </location>
</feature>
<feature type="transmembrane region" description="Helical" evidence="1">
    <location>
        <begin position="158"/>
        <end position="182"/>
    </location>
</feature>
<accession>A0ABY2QPB7</accession>
<keyword evidence="1" id="KW-0812">Transmembrane</keyword>
<keyword evidence="4" id="KW-1185">Reference proteome</keyword>
<feature type="transmembrane region" description="Helical" evidence="1">
    <location>
        <begin position="244"/>
        <end position="262"/>
    </location>
</feature>
<keyword evidence="1" id="KW-1133">Transmembrane helix</keyword>
<dbReference type="Pfam" id="PF01757">
    <property type="entry name" value="Acyl_transf_3"/>
    <property type="match status" value="1"/>
</dbReference>
<feature type="transmembrane region" description="Helical" evidence="1">
    <location>
        <begin position="342"/>
        <end position="362"/>
    </location>
</feature>
<dbReference type="PANTHER" id="PTHR36927">
    <property type="entry name" value="BLR4337 PROTEIN"/>
    <property type="match status" value="1"/>
</dbReference>
<protein>
    <submittedName>
        <fullName evidence="3">Glucan biosynthesis protein C</fullName>
    </submittedName>
</protein>
<feature type="domain" description="Acyltransferase 3" evidence="2">
    <location>
        <begin position="29"/>
        <end position="383"/>
    </location>
</feature>
<reference evidence="3 4" key="1">
    <citation type="submission" date="2019-04" db="EMBL/GenBank/DDBJ databases">
        <title>Genome sequence of strain 7209-2.</title>
        <authorList>
            <person name="Gao J."/>
            <person name="Sun J."/>
        </authorList>
    </citation>
    <scope>NUCLEOTIDE SEQUENCE [LARGE SCALE GENOMIC DNA]</scope>
    <source>
        <strain evidence="3 4">7209-2</strain>
    </source>
</reference>
<organism evidence="3 4">
    <name type="scientific">Rhizobium rhizophilum</name>
    <dbReference type="NCBI Taxonomy" id="1850373"/>
    <lineage>
        <taxon>Bacteria</taxon>
        <taxon>Pseudomonadati</taxon>
        <taxon>Pseudomonadota</taxon>
        <taxon>Alphaproteobacteria</taxon>
        <taxon>Hyphomicrobiales</taxon>
        <taxon>Rhizobiaceae</taxon>
        <taxon>Rhizobium/Agrobacterium group</taxon>
        <taxon>Rhizobium</taxon>
    </lineage>
</organism>
<dbReference type="EMBL" id="STGT01000005">
    <property type="protein sequence ID" value="THV11620.1"/>
    <property type="molecule type" value="Genomic_DNA"/>
</dbReference>
<proteinExistence type="predicted"/>
<dbReference type="InterPro" id="IPR050623">
    <property type="entry name" value="Glucan_succinyl_AcylTrfase"/>
</dbReference>
<comment type="caution">
    <text evidence="3">The sequence shown here is derived from an EMBL/GenBank/DDBJ whole genome shotgun (WGS) entry which is preliminary data.</text>
</comment>
<dbReference type="InterPro" id="IPR002656">
    <property type="entry name" value="Acyl_transf_3_dom"/>
</dbReference>
<feature type="transmembrane region" description="Helical" evidence="1">
    <location>
        <begin position="65"/>
        <end position="90"/>
    </location>
</feature>
<gene>
    <name evidence="3" type="ORF">E9677_19145</name>
</gene>
<evidence type="ECO:0000313" key="4">
    <source>
        <dbReference type="Proteomes" id="UP000309667"/>
    </source>
</evidence>
<feature type="transmembrane region" description="Helical" evidence="1">
    <location>
        <begin position="111"/>
        <end position="138"/>
    </location>
</feature>
<feature type="transmembrane region" description="Helical" evidence="1">
    <location>
        <begin position="300"/>
        <end position="321"/>
    </location>
</feature>
<feature type="transmembrane region" description="Helical" evidence="1">
    <location>
        <begin position="203"/>
        <end position="224"/>
    </location>
</feature>
<sequence length="419" mass="46355">MRGTAPPGPVPLFSLEDRMSAASAREHHWDSLRAFLMLLGIPYHAAMAYNTRVVWDIQSPDKSEFLTFVSGVFVTFRMPAFFIVAGYFAAMMLERRPPTIWLRSRLTRLGIPFLTGLALLAPLQIVLIDLNGAVTGAMPMATALDRAAQDVTHPGLSWIMHLWFLPALLAYSTFLVLVLGALEQPRLTDLVQRLRRFGSASPHMALAVLTLVITAWEVCVHLSHQAMLARGGTLPYLLAHGIDPYLRYLPFFLIGVALRAAPDLRTAFVWQKGWTFPILAAITAILASLLRGWNTAGLEVAYNAVDGAAALLASLVAIGIAQRFRNRPDPRIDRIVDASFSIYLLHHPIIYALSTLFLLTAWPPVAEFALVCLATSALSYAAHRLIRRSSLALFLFNGVSMPRKPRDTDSPQPRITTLR</sequence>
<evidence type="ECO:0000256" key="1">
    <source>
        <dbReference type="SAM" id="Phobius"/>
    </source>
</evidence>
<name>A0ABY2QPB7_9HYPH</name>
<dbReference type="PANTHER" id="PTHR36927:SF3">
    <property type="entry name" value="GLUCANS BIOSYNTHESIS PROTEIN C"/>
    <property type="match status" value="1"/>
</dbReference>
<dbReference type="Proteomes" id="UP000309667">
    <property type="component" value="Unassembled WGS sequence"/>
</dbReference>
<evidence type="ECO:0000313" key="3">
    <source>
        <dbReference type="EMBL" id="THV11620.1"/>
    </source>
</evidence>
<evidence type="ECO:0000259" key="2">
    <source>
        <dbReference type="Pfam" id="PF01757"/>
    </source>
</evidence>
<keyword evidence="1" id="KW-0472">Membrane</keyword>